<keyword evidence="1" id="KW-0433">Leucine-rich repeat</keyword>
<dbReference type="GO" id="GO:0007165">
    <property type="term" value="P:signal transduction"/>
    <property type="evidence" value="ECO:0007669"/>
    <property type="project" value="InterPro"/>
</dbReference>
<dbReference type="InterPro" id="IPR036390">
    <property type="entry name" value="WH_DNA-bd_sf"/>
</dbReference>
<dbReference type="SMART" id="SM00255">
    <property type="entry name" value="TIR"/>
    <property type="match status" value="2"/>
</dbReference>
<dbReference type="Pfam" id="PF23282">
    <property type="entry name" value="WHD_ROQ1"/>
    <property type="match status" value="2"/>
</dbReference>
<evidence type="ECO:0000256" key="3">
    <source>
        <dbReference type="ARBA" id="ARBA00022821"/>
    </source>
</evidence>
<dbReference type="PANTHER" id="PTHR11017:SF271">
    <property type="entry name" value="DISEASE RESISTANCE PROTEIN (TIR-NBS-LRR CLASS) FAMILY"/>
    <property type="match status" value="1"/>
</dbReference>
<proteinExistence type="predicted"/>
<feature type="domain" description="TIR" evidence="5">
    <location>
        <begin position="25"/>
        <end position="171"/>
    </location>
</feature>
<dbReference type="PROSITE" id="PS50104">
    <property type="entry name" value="TIR"/>
    <property type="match status" value="2"/>
</dbReference>
<dbReference type="InterPro" id="IPR058192">
    <property type="entry name" value="WHD_ROQ1-like"/>
</dbReference>
<feature type="domain" description="TIR" evidence="5">
    <location>
        <begin position="520"/>
        <end position="686"/>
    </location>
</feature>
<evidence type="ECO:0000256" key="1">
    <source>
        <dbReference type="ARBA" id="ARBA00022614"/>
    </source>
</evidence>
<evidence type="ECO:0000256" key="2">
    <source>
        <dbReference type="ARBA" id="ARBA00022737"/>
    </source>
</evidence>
<dbReference type="InterPro" id="IPR003593">
    <property type="entry name" value="AAA+_ATPase"/>
</dbReference>
<protein>
    <submittedName>
        <fullName evidence="6">NBS-LRR protein</fullName>
    </submittedName>
</protein>
<dbReference type="InterPro" id="IPR002182">
    <property type="entry name" value="NB-ARC"/>
</dbReference>
<dbReference type="EMBL" id="KF577583">
    <property type="protein sequence ID" value="AHG29002.1"/>
    <property type="molecule type" value="Genomic_DNA"/>
</dbReference>
<dbReference type="Gene3D" id="3.40.50.300">
    <property type="entry name" value="P-loop containing nucleotide triphosphate hydrolases"/>
    <property type="match status" value="2"/>
</dbReference>
<dbReference type="AlphaFoldDB" id="W0LWS3"/>
<evidence type="ECO:0000259" key="5">
    <source>
        <dbReference type="PROSITE" id="PS50104"/>
    </source>
</evidence>
<keyword evidence="4" id="KW-0520">NAD</keyword>
<dbReference type="GO" id="GO:0006952">
    <property type="term" value="P:defense response"/>
    <property type="evidence" value="ECO:0007669"/>
    <property type="project" value="UniProtKB-KW"/>
</dbReference>
<dbReference type="PANTHER" id="PTHR11017">
    <property type="entry name" value="LEUCINE-RICH REPEAT-CONTAINING PROTEIN"/>
    <property type="match status" value="1"/>
</dbReference>
<evidence type="ECO:0000256" key="4">
    <source>
        <dbReference type="ARBA" id="ARBA00023027"/>
    </source>
</evidence>
<dbReference type="GO" id="GO:0043531">
    <property type="term" value="F:ADP binding"/>
    <property type="evidence" value="ECO:0007669"/>
    <property type="project" value="InterPro"/>
</dbReference>
<name>W0LWS3_CICAR</name>
<dbReference type="SUPFAM" id="SSF52540">
    <property type="entry name" value="P-loop containing nucleoside triphosphate hydrolases"/>
    <property type="match status" value="2"/>
</dbReference>
<dbReference type="InterPro" id="IPR000157">
    <property type="entry name" value="TIR_dom"/>
</dbReference>
<dbReference type="SMART" id="SM00382">
    <property type="entry name" value="AAA"/>
    <property type="match status" value="2"/>
</dbReference>
<reference evidence="6" key="1">
    <citation type="submission" date="2013-08" db="EMBL/GenBank/DDBJ databases">
        <title>Genome wide identification of nucleotide-binding site (NBS)- leucine-rich repeat (LRR) gene family in Cicer arietinum (Chickpea).</title>
        <authorList>
            <person name="Sharma R."/>
            <person name="Suresh C.G."/>
        </authorList>
    </citation>
    <scope>NUCLEOTIDE SEQUENCE</scope>
    <source>
        <strain evidence="6">Ca_08101</strain>
    </source>
</reference>
<dbReference type="Pfam" id="PF01582">
    <property type="entry name" value="TIR"/>
    <property type="match status" value="2"/>
</dbReference>
<dbReference type="InterPro" id="IPR035897">
    <property type="entry name" value="Toll_tir_struct_dom_sf"/>
</dbReference>
<dbReference type="InterPro" id="IPR027417">
    <property type="entry name" value="P-loop_NTPase"/>
</dbReference>
<accession>W0LWS3</accession>
<dbReference type="Gene3D" id="1.10.8.430">
    <property type="entry name" value="Helical domain of apoptotic protease-activating factors"/>
    <property type="match status" value="2"/>
</dbReference>
<dbReference type="SUPFAM" id="SSF46785">
    <property type="entry name" value="Winged helix' DNA-binding domain"/>
    <property type="match status" value="2"/>
</dbReference>
<dbReference type="PRINTS" id="PR00364">
    <property type="entry name" value="DISEASERSIST"/>
</dbReference>
<evidence type="ECO:0000313" key="6">
    <source>
        <dbReference type="EMBL" id="AHG29002.1"/>
    </source>
</evidence>
<dbReference type="InterPro" id="IPR042197">
    <property type="entry name" value="Apaf_helical"/>
</dbReference>
<dbReference type="Pfam" id="PF00931">
    <property type="entry name" value="NB-ARC"/>
    <property type="match status" value="2"/>
</dbReference>
<dbReference type="Gene3D" id="3.40.50.10140">
    <property type="entry name" value="Toll/interleukin-1 receptor homology (TIR) domain"/>
    <property type="match status" value="2"/>
</dbReference>
<organism evidence="6">
    <name type="scientific">Cicer arietinum</name>
    <name type="common">Chickpea</name>
    <name type="synonym">Garbanzo</name>
    <dbReference type="NCBI Taxonomy" id="3827"/>
    <lineage>
        <taxon>Eukaryota</taxon>
        <taxon>Viridiplantae</taxon>
        <taxon>Streptophyta</taxon>
        <taxon>Embryophyta</taxon>
        <taxon>Tracheophyta</taxon>
        <taxon>Spermatophyta</taxon>
        <taxon>Magnoliopsida</taxon>
        <taxon>eudicotyledons</taxon>
        <taxon>Gunneridae</taxon>
        <taxon>Pentapetalae</taxon>
        <taxon>rosids</taxon>
        <taxon>fabids</taxon>
        <taxon>Fabales</taxon>
        <taxon>Fabaceae</taxon>
        <taxon>Papilionoideae</taxon>
        <taxon>50 kb inversion clade</taxon>
        <taxon>NPAAA clade</taxon>
        <taxon>Hologalegina</taxon>
        <taxon>IRL clade</taxon>
        <taxon>Cicereae</taxon>
        <taxon>Cicer</taxon>
    </lineage>
</organism>
<dbReference type="FunFam" id="3.40.50.10140:FF:000007">
    <property type="entry name" value="Disease resistance protein (TIR-NBS-LRR class)"/>
    <property type="match status" value="1"/>
</dbReference>
<keyword evidence="3" id="KW-0611">Plant defense</keyword>
<sequence>MASFSSSCRNKDSESIFNNDSNSNLIYDVFLSFCDNDTDKSFASYLYTALTVAGVVVFRDDNNKLRNHDQIITPSVLHAIEGSRMSIIIFSRNYADSARCLHELEKIMESYRTIGQMVLPVFYDVDPSDACHYEGMIGQAFKDFTQKIWKQDESSEGSNISGFVVDSRNKSKDIKNLVEHAAHLLDKTYLFVADHPVGVESRVQEVIQLLNNKPSDHTLLVGIWGMGGIGKTTIAKGTYNRMGCSFEDKSFLLNVGRVWNQTNGQVSLQQWLLSDIYKTTKVETKTFDLAINILKERLNKRRIFLVLDDVRGLNQFYALCGAGGLEWFGQGSRIIITTRYRHILHQLNADHVYEMKAMDKYESLELFSWHAFKQPSPIGGFGFFSRDAVLCSRGMPLTLQVIGSFLFTKGWKKWKSVLNKLKITPDDIMGMLGISFGGLINDEVKKIFLDIALNLIGMDQDDVIQILKASGYSAETGIRALVQQSLVTVDCKNRIDMHDLVLEFGREVIRKKSTGMDEERIYDVFLSYREDCRTKFIAHIYTALQNAGIYVFRDNDEIQRGDQISVSLLEAIRQSRIAIVVLSRNYASSRWCMLELETIMDIGRTQGLVVVPVFYEVDPSEVRHQTGKFGKAFKDLISRTSADEDKKTNWETSLLEVGGIAGVVIINSKNESEDITKVVDHVTNLLDRTDLFVADHPVGVESRVQDVIKLLNSQESKDSLLLGVWGMGGIGKTTIAKAAYNKIRRDFEAKSFLLNVREIWEQDNGKISLQQRLLSDIYKTTKIKIDTVESGKMILQERLRQKKIFLVLDDVNKLDQLNALCGSRKWFGQGSKIIITTRDDDLLCRLKVDCVYRMKEMDGNESIELFSWHAFKQPDPFEGFADLSRDVVKYSGGLPLALQVIGSFLLTRRRKKEWKSVMEKLKHIPNDKVLEKLRISFDGLSDDDVKEIFLDIAFFFIGMDQEDVTKILKNCGHYAEIGISVLVQQSLVTVDRKNKVGMHDLLRDMGREIVRNKSTEAGKEPSRLWRCEDVHNVLSKDTVRYLCVVFRF</sequence>
<dbReference type="InterPro" id="IPR044974">
    <property type="entry name" value="Disease_R_plants"/>
</dbReference>
<keyword evidence="2" id="KW-0677">Repeat</keyword>
<dbReference type="SUPFAM" id="SSF52200">
    <property type="entry name" value="Toll/Interleukin receptor TIR domain"/>
    <property type="match status" value="2"/>
</dbReference>